<dbReference type="OrthoDB" id="8525418at2"/>
<reference evidence="6" key="1">
    <citation type="submission" date="2017-08" db="EMBL/GenBank/DDBJ databases">
        <authorList>
            <person name="Varghese N."/>
            <person name="Submissions S."/>
        </authorList>
    </citation>
    <scope>NUCLEOTIDE SEQUENCE [LARGE SCALE GENOMIC DNA]</scope>
    <source>
        <strain evidence="6">AP-Melu-1000-B4</strain>
    </source>
</reference>
<dbReference type="InterPro" id="IPR014162">
    <property type="entry name" value="CpoB_C"/>
</dbReference>
<dbReference type="NCBIfam" id="TIGR02795">
    <property type="entry name" value="tol_pal_ybgF"/>
    <property type="match status" value="1"/>
</dbReference>
<keyword evidence="2" id="KW-0131">Cell cycle</keyword>
<dbReference type="RefSeq" id="WP_096673686.1">
    <property type="nucleotide sequence ID" value="NZ_OANS01000003.1"/>
</dbReference>
<keyword evidence="6" id="KW-1185">Reference proteome</keyword>
<accession>A0A240E1C7</accession>
<dbReference type="InterPro" id="IPR032519">
    <property type="entry name" value="YbgF_tri"/>
</dbReference>
<dbReference type="AlphaFoldDB" id="A0A240E1C7"/>
<evidence type="ECO:0000259" key="4">
    <source>
        <dbReference type="Pfam" id="PF16331"/>
    </source>
</evidence>
<comment type="similarity">
    <text evidence="2">Belongs to the CpoB family.</text>
</comment>
<dbReference type="EMBL" id="OANS01000003">
    <property type="protein sequence ID" value="SNX29063.1"/>
    <property type="molecule type" value="Genomic_DNA"/>
</dbReference>
<feature type="domain" description="YbgF trimerisation" evidence="4">
    <location>
        <begin position="53"/>
        <end position="108"/>
    </location>
</feature>
<evidence type="ECO:0000259" key="3">
    <source>
        <dbReference type="Pfam" id="PF13525"/>
    </source>
</evidence>
<comment type="function">
    <text evidence="2">Mediates coordination of peptidoglycan synthesis and outer membrane constriction during cell division.</text>
</comment>
<proteinExistence type="inferred from homology"/>
<dbReference type="InterPro" id="IPR034706">
    <property type="entry name" value="CpoB"/>
</dbReference>
<gene>
    <name evidence="2" type="primary">cpoB</name>
    <name evidence="5" type="ORF">SAMN06295945_1426</name>
</gene>
<dbReference type="GO" id="GO:0070206">
    <property type="term" value="P:protein trimerization"/>
    <property type="evidence" value="ECO:0007669"/>
    <property type="project" value="InterPro"/>
</dbReference>
<dbReference type="InterPro" id="IPR011990">
    <property type="entry name" value="TPR-like_helical_dom_sf"/>
</dbReference>
<dbReference type="Pfam" id="PF13525">
    <property type="entry name" value="YfiO"/>
    <property type="match status" value="1"/>
</dbReference>
<keyword evidence="2" id="KW-0132">Cell division</keyword>
<feature type="coiled-coil region" evidence="2">
    <location>
        <begin position="55"/>
        <end position="89"/>
    </location>
</feature>
<dbReference type="GO" id="GO:0043093">
    <property type="term" value="P:FtsZ-dependent cytokinesis"/>
    <property type="evidence" value="ECO:0007669"/>
    <property type="project" value="UniProtKB-UniRule"/>
</dbReference>
<feature type="domain" description="Outer membrane lipoprotein BamD-like" evidence="3">
    <location>
        <begin position="122"/>
        <end position="241"/>
    </location>
</feature>
<dbReference type="Gene3D" id="1.20.5.110">
    <property type="match status" value="1"/>
</dbReference>
<feature type="chain" id="PRO_5013416602" description="Cell division coordinator CpoB" evidence="2">
    <location>
        <begin position="34"/>
        <end position="243"/>
    </location>
</feature>
<dbReference type="GO" id="GO:0030288">
    <property type="term" value="C:outer membrane-bounded periplasmic space"/>
    <property type="evidence" value="ECO:0007669"/>
    <property type="project" value="UniProtKB-UniRule"/>
</dbReference>
<dbReference type="SUPFAM" id="SSF48452">
    <property type="entry name" value="TPR-like"/>
    <property type="match status" value="1"/>
</dbReference>
<dbReference type="HAMAP" id="MF_02066">
    <property type="entry name" value="CpoB"/>
    <property type="match status" value="1"/>
</dbReference>
<feature type="signal peptide" evidence="2">
    <location>
        <begin position="1"/>
        <end position="33"/>
    </location>
</feature>
<dbReference type="Pfam" id="PF16331">
    <property type="entry name" value="TolA_bind_tri"/>
    <property type="match status" value="1"/>
</dbReference>
<evidence type="ECO:0000313" key="6">
    <source>
        <dbReference type="Proteomes" id="UP000218069"/>
    </source>
</evidence>
<dbReference type="Gene3D" id="1.25.40.10">
    <property type="entry name" value="Tetratricopeptide repeat domain"/>
    <property type="match status" value="1"/>
</dbReference>
<evidence type="ECO:0000256" key="2">
    <source>
        <dbReference type="HAMAP-Rule" id="MF_02066"/>
    </source>
</evidence>
<evidence type="ECO:0000313" key="5">
    <source>
        <dbReference type="EMBL" id="SNX29063.1"/>
    </source>
</evidence>
<keyword evidence="2" id="KW-0574">Periplasm</keyword>
<keyword evidence="2" id="KW-0175">Coiled coil</keyword>
<organism evidence="5 6">
    <name type="scientific">Polynucleobacter meluiroseus</name>
    <dbReference type="NCBI Taxonomy" id="1938814"/>
    <lineage>
        <taxon>Bacteria</taxon>
        <taxon>Pseudomonadati</taxon>
        <taxon>Pseudomonadota</taxon>
        <taxon>Betaproteobacteria</taxon>
        <taxon>Burkholderiales</taxon>
        <taxon>Burkholderiaceae</taxon>
        <taxon>Polynucleobacter</taxon>
    </lineage>
</organism>
<dbReference type="InterPro" id="IPR039565">
    <property type="entry name" value="BamD-like"/>
</dbReference>
<keyword evidence="1 2" id="KW-0732">Signal</keyword>
<comment type="subcellular location">
    <subcellularLocation>
        <location evidence="2">Periplasm</location>
    </subcellularLocation>
</comment>
<evidence type="ECO:0000256" key="1">
    <source>
        <dbReference type="ARBA" id="ARBA00022729"/>
    </source>
</evidence>
<name>A0A240E1C7_9BURK</name>
<dbReference type="Proteomes" id="UP000218069">
    <property type="component" value="Unassembled WGS sequence"/>
</dbReference>
<sequence precursor="true">MKSFFYSCKQTLSRAFCLSAALVCLCSSNSAWALFSDDEARKAILDLRKSLATTQLDLQNQIDALKTENAKLRGKVEELEKQGEEINTSQKTYYQDLDNRLGNFEPRTVTIEGVTGVMQPGEKKAYDDALSAFQSGNLKKAEDGFSAFITRYPKSPYIPLALFWSGNSKYANKDYSGAIAQLQGMIKRFPEHPRIPAAMLTLGNAQLESGSKVAAKKTFSEIISKFPDTDTASKAQQLLTATK</sequence>
<protein>
    <recommendedName>
        <fullName evidence="2">Cell division coordinator CpoB</fullName>
    </recommendedName>
</protein>